<dbReference type="InterPro" id="IPR013783">
    <property type="entry name" value="Ig-like_fold"/>
</dbReference>
<dbReference type="GO" id="GO:0038023">
    <property type="term" value="F:signaling receptor activity"/>
    <property type="evidence" value="ECO:0007669"/>
    <property type="project" value="InterPro"/>
</dbReference>
<reference evidence="3" key="1">
    <citation type="submission" date="2023-09" db="UniProtKB">
        <authorList>
            <consortium name="Ensembl"/>
        </authorList>
    </citation>
    <scope>IDENTIFICATION</scope>
</reference>
<dbReference type="Ensembl" id="ENSSPAT00000017811.1">
    <property type="protein sequence ID" value="ENSSPAP00000017539.1"/>
    <property type="gene ID" value="ENSSPAG00000013235.1"/>
</dbReference>
<dbReference type="GO" id="GO:0002250">
    <property type="term" value="P:adaptive immune response"/>
    <property type="evidence" value="ECO:0007669"/>
    <property type="project" value="InterPro"/>
</dbReference>
<dbReference type="InterPro" id="IPR039090">
    <property type="entry name" value="CD7"/>
</dbReference>
<dbReference type="Gene3D" id="2.60.40.10">
    <property type="entry name" value="Immunoglobulins"/>
    <property type="match status" value="1"/>
</dbReference>
<feature type="chain" id="PRO_5017377492" description="Immunoglobulin V-set domain-containing protein" evidence="2">
    <location>
        <begin position="18"/>
        <end position="248"/>
    </location>
</feature>
<dbReference type="PANTHER" id="PTHR15343">
    <property type="entry name" value="CD7"/>
    <property type="match status" value="1"/>
</dbReference>
<proteinExistence type="predicted"/>
<evidence type="ECO:0000256" key="2">
    <source>
        <dbReference type="SAM" id="SignalP"/>
    </source>
</evidence>
<dbReference type="GeneTree" id="ENSGT00940000178199"/>
<name>A0A3B5AI79_9TELE</name>
<dbReference type="PANTHER" id="PTHR15343:SF0">
    <property type="entry name" value="T-CELL ANTIGEN CD7"/>
    <property type="match status" value="1"/>
</dbReference>
<feature type="signal peptide" evidence="2">
    <location>
        <begin position="1"/>
        <end position="17"/>
    </location>
</feature>
<dbReference type="AlphaFoldDB" id="A0A3B5AI79"/>
<evidence type="ECO:0000313" key="3">
    <source>
        <dbReference type="Ensembl" id="ENSSPAP00000017539.1"/>
    </source>
</evidence>
<keyword evidence="1" id="KW-0472">Membrane</keyword>
<keyword evidence="1" id="KW-1133">Transmembrane helix</keyword>
<feature type="transmembrane region" description="Helical" evidence="1">
    <location>
        <begin position="191"/>
        <end position="214"/>
    </location>
</feature>
<evidence type="ECO:0008006" key="4">
    <source>
        <dbReference type="Google" id="ProtNLM"/>
    </source>
</evidence>
<dbReference type="GO" id="GO:0016020">
    <property type="term" value="C:membrane"/>
    <property type="evidence" value="ECO:0007669"/>
    <property type="project" value="InterPro"/>
</dbReference>
<sequence>RRLPSILLLLLLAGAVSITIHLSTTASQNPASTSYKRVNSSAEITCSTSLSDPMGVYLHRRFHSNKDIVYLSLKGGLITKNTINEDFAGRIVVTPDQQIKGGYGFTMQLSLLELEDTNLYYCSWTYFELSKKQTVSSNGTVIIVSGETNHSSHSPITSKRCTYMSLFPRGLPSFLTETGPKEQCREPIWDFTLILLSITAFIVVLSLFIAALIWRCRRVSADGPALVVLRKLRIYVNVLINVFNVFTV</sequence>
<organism evidence="3">
    <name type="scientific">Stegastes partitus</name>
    <name type="common">bicolor damselfish</name>
    <dbReference type="NCBI Taxonomy" id="144197"/>
    <lineage>
        <taxon>Eukaryota</taxon>
        <taxon>Metazoa</taxon>
        <taxon>Chordata</taxon>
        <taxon>Craniata</taxon>
        <taxon>Vertebrata</taxon>
        <taxon>Euteleostomi</taxon>
        <taxon>Actinopterygii</taxon>
        <taxon>Neopterygii</taxon>
        <taxon>Teleostei</taxon>
        <taxon>Neoteleostei</taxon>
        <taxon>Acanthomorphata</taxon>
        <taxon>Ovalentaria</taxon>
        <taxon>Pomacentridae</taxon>
        <taxon>Stegastes</taxon>
    </lineage>
</organism>
<dbReference type="SUPFAM" id="SSF48726">
    <property type="entry name" value="Immunoglobulin"/>
    <property type="match status" value="1"/>
</dbReference>
<keyword evidence="2" id="KW-0732">Signal</keyword>
<protein>
    <recommendedName>
        <fullName evidence="4">Immunoglobulin V-set domain-containing protein</fullName>
    </recommendedName>
</protein>
<keyword evidence="1" id="KW-0812">Transmembrane</keyword>
<accession>A0A3B5AI79</accession>
<evidence type="ECO:0000256" key="1">
    <source>
        <dbReference type="SAM" id="Phobius"/>
    </source>
</evidence>
<dbReference type="InterPro" id="IPR036179">
    <property type="entry name" value="Ig-like_dom_sf"/>
</dbReference>